<evidence type="ECO:0000313" key="3">
    <source>
        <dbReference type="Proteomes" id="UP001497482"/>
    </source>
</evidence>
<evidence type="ECO:0000313" key="2">
    <source>
        <dbReference type="EMBL" id="CAL1590287.1"/>
    </source>
</evidence>
<evidence type="ECO:0000256" key="1">
    <source>
        <dbReference type="SAM" id="MobiDB-lite"/>
    </source>
</evidence>
<keyword evidence="3" id="KW-1185">Reference proteome</keyword>
<sequence length="76" mass="8340">MGGDLWMGGVGWGIDAFNQSKVVEILKDGGERRQRENGPQQGEGDDSAEWNGAPKLKVPELPRHWSESLFCLAPFG</sequence>
<accession>A0AAV2KQ59</accession>
<protein>
    <submittedName>
        <fullName evidence="2">Uncharacterized protein</fullName>
    </submittedName>
</protein>
<dbReference type="Proteomes" id="UP001497482">
    <property type="component" value="Chromosome 19"/>
</dbReference>
<dbReference type="AlphaFoldDB" id="A0AAV2KQ59"/>
<name>A0AAV2KQ59_KNICA</name>
<dbReference type="EMBL" id="OZ035841">
    <property type="protein sequence ID" value="CAL1590287.1"/>
    <property type="molecule type" value="Genomic_DNA"/>
</dbReference>
<gene>
    <name evidence="2" type="ORF">KC01_LOCUS19815</name>
</gene>
<reference evidence="2 3" key="1">
    <citation type="submission" date="2024-04" db="EMBL/GenBank/DDBJ databases">
        <authorList>
            <person name="Waldvogel A.-M."/>
            <person name="Schoenle A."/>
        </authorList>
    </citation>
    <scope>NUCLEOTIDE SEQUENCE [LARGE SCALE GENOMIC DNA]</scope>
</reference>
<feature type="region of interest" description="Disordered" evidence="1">
    <location>
        <begin position="28"/>
        <end position="55"/>
    </location>
</feature>
<organism evidence="2 3">
    <name type="scientific">Knipowitschia caucasica</name>
    <name type="common">Caucasian dwarf goby</name>
    <name type="synonym">Pomatoschistus caucasicus</name>
    <dbReference type="NCBI Taxonomy" id="637954"/>
    <lineage>
        <taxon>Eukaryota</taxon>
        <taxon>Metazoa</taxon>
        <taxon>Chordata</taxon>
        <taxon>Craniata</taxon>
        <taxon>Vertebrata</taxon>
        <taxon>Euteleostomi</taxon>
        <taxon>Actinopterygii</taxon>
        <taxon>Neopterygii</taxon>
        <taxon>Teleostei</taxon>
        <taxon>Neoteleostei</taxon>
        <taxon>Acanthomorphata</taxon>
        <taxon>Gobiaria</taxon>
        <taxon>Gobiiformes</taxon>
        <taxon>Gobioidei</taxon>
        <taxon>Gobiidae</taxon>
        <taxon>Gobiinae</taxon>
        <taxon>Knipowitschia</taxon>
    </lineage>
</organism>
<proteinExistence type="predicted"/>